<organism evidence="3 4">
    <name type="scientific">Tessaracoccus antarcticus</name>
    <dbReference type="NCBI Taxonomy" id="2479848"/>
    <lineage>
        <taxon>Bacteria</taxon>
        <taxon>Bacillati</taxon>
        <taxon>Actinomycetota</taxon>
        <taxon>Actinomycetes</taxon>
        <taxon>Propionibacteriales</taxon>
        <taxon>Propionibacteriaceae</taxon>
        <taxon>Tessaracoccus</taxon>
    </lineage>
</organism>
<dbReference type="GO" id="GO:0042597">
    <property type="term" value="C:periplasmic space"/>
    <property type="evidence" value="ECO:0007669"/>
    <property type="project" value="UniProtKB-ARBA"/>
</dbReference>
<dbReference type="GO" id="GO:1904680">
    <property type="term" value="F:peptide transmembrane transporter activity"/>
    <property type="evidence" value="ECO:0007669"/>
    <property type="project" value="TreeGrafter"/>
</dbReference>
<evidence type="ECO:0000313" key="4">
    <source>
        <dbReference type="Proteomes" id="UP000275256"/>
    </source>
</evidence>
<sequence length="556" mass="59543">MNFSRSVFRVAIAGTALALSLTACSSGSNQPGASNVPNGAGKDGPVLQVYRGGSGQFVENYNPLSPTVLKDVDGLIYERLFFFDNLQPLGTEPTPELGKSYKINDAGTVVTVQLQEGVKWSDGEPFTAKDVAYTFNTMRDNDALNRTGNTPKAEATSDTEVTLTFDAASFGTVPTILGSPIVPEHIFSKMADITTDTNLKPVGTGPMKPGDFTAQSYTYDKSDTFREADKVVPAGLRYYSLSGNEAATNKLLAGELDWAGINIPDVEKVIKSKPDLHLQDTTNQQVILTTCSNAKLGCTGPQTSPAVRHAMAAAMDRDQINKLAYFGRGVPISPTFGVVPRDNDLIDKAFPTMPMTADPAKAKSLLEADGWKMGSDGIYAKGGERLSMAAVVTSGYTDYISALEVMKQQFKEAGIEIVPQQQANAEVTSARGLGKFQVAIDSVFDGPVADPYYIYSNSFNSANLVPVGESGNPYGNTSKFSNPEVDAAVQAAGATQDVAEKAKQYAIIQKIIVEDMPLVPIINNKGFVMYNDSIYTGWKLYAAGGAEQTLLQLKLK</sequence>
<protein>
    <submittedName>
        <fullName evidence="3">ABC transporter substrate-binding protein</fullName>
    </submittedName>
</protein>
<name>A0A3M0GCZ1_9ACTN</name>
<dbReference type="Gene3D" id="3.90.76.10">
    <property type="entry name" value="Dipeptide-binding Protein, Domain 1"/>
    <property type="match status" value="1"/>
</dbReference>
<dbReference type="GO" id="GO:0015833">
    <property type="term" value="P:peptide transport"/>
    <property type="evidence" value="ECO:0007669"/>
    <property type="project" value="TreeGrafter"/>
</dbReference>
<gene>
    <name evidence="3" type="ORF">EAX62_12970</name>
</gene>
<dbReference type="RefSeq" id="WP_121902118.1">
    <property type="nucleotide sequence ID" value="NZ_REFW01000003.1"/>
</dbReference>
<dbReference type="EMBL" id="REFW01000003">
    <property type="protein sequence ID" value="RMB58999.1"/>
    <property type="molecule type" value="Genomic_DNA"/>
</dbReference>
<dbReference type="Proteomes" id="UP000275256">
    <property type="component" value="Unassembled WGS sequence"/>
</dbReference>
<accession>A0A3M0GCZ1</accession>
<dbReference type="Pfam" id="PF00496">
    <property type="entry name" value="SBP_bac_5"/>
    <property type="match status" value="1"/>
</dbReference>
<dbReference type="SUPFAM" id="SSF53850">
    <property type="entry name" value="Periplasmic binding protein-like II"/>
    <property type="match status" value="1"/>
</dbReference>
<dbReference type="OrthoDB" id="9764591at2"/>
<dbReference type="Gene3D" id="3.10.105.10">
    <property type="entry name" value="Dipeptide-binding Protein, Domain 3"/>
    <property type="match status" value="1"/>
</dbReference>
<feature type="signal peptide" evidence="1">
    <location>
        <begin position="1"/>
        <end position="25"/>
    </location>
</feature>
<dbReference type="InterPro" id="IPR030678">
    <property type="entry name" value="Peptide/Ni-bd"/>
</dbReference>
<dbReference type="Gene3D" id="3.40.190.10">
    <property type="entry name" value="Periplasmic binding protein-like II"/>
    <property type="match status" value="1"/>
</dbReference>
<proteinExistence type="predicted"/>
<feature type="domain" description="Solute-binding protein family 5" evidence="2">
    <location>
        <begin position="92"/>
        <end position="461"/>
    </location>
</feature>
<evidence type="ECO:0000259" key="2">
    <source>
        <dbReference type="Pfam" id="PF00496"/>
    </source>
</evidence>
<dbReference type="CDD" id="cd08509">
    <property type="entry name" value="PBP2_TmCBP_oligosaccharides_like"/>
    <property type="match status" value="1"/>
</dbReference>
<dbReference type="InterPro" id="IPR039424">
    <property type="entry name" value="SBP_5"/>
</dbReference>
<dbReference type="GO" id="GO:0043190">
    <property type="term" value="C:ATP-binding cassette (ABC) transporter complex"/>
    <property type="evidence" value="ECO:0007669"/>
    <property type="project" value="InterPro"/>
</dbReference>
<dbReference type="InterPro" id="IPR000914">
    <property type="entry name" value="SBP_5_dom"/>
</dbReference>
<reference evidence="3 4" key="1">
    <citation type="submission" date="2018-10" db="EMBL/GenBank/DDBJ databases">
        <title>Tessaracoccus antarcticuss sp. nov., isolated from sediment.</title>
        <authorList>
            <person name="Zhou L.Y."/>
            <person name="Du Z.J."/>
        </authorList>
    </citation>
    <scope>NUCLEOTIDE SEQUENCE [LARGE SCALE GENOMIC DNA]</scope>
    <source>
        <strain evidence="3 4">JDX10</strain>
    </source>
</reference>
<evidence type="ECO:0000256" key="1">
    <source>
        <dbReference type="SAM" id="SignalP"/>
    </source>
</evidence>
<dbReference type="PANTHER" id="PTHR30290">
    <property type="entry name" value="PERIPLASMIC BINDING COMPONENT OF ABC TRANSPORTER"/>
    <property type="match status" value="1"/>
</dbReference>
<dbReference type="PROSITE" id="PS51257">
    <property type="entry name" value="PROKAR_LIPOPROTEIN"/>
    <property type="match status" value="1"/>
</dbReference>
<keyword evidence="4" id="KW-1185">Reference proteome</keyword>
<dbReference type="PIRSF" id="PIRSF002741">
    <property type="entry name" value="MppA"/>
    <property type="match status" value="1"/>
</dbReference>
<keyword evidence="1" id="KW-0732">Signal</keyword>
<feature type="chain" id="PRO_5039211827" evidence="1">
    <location>
        <begin position="26"/>
        <end position="556"/>
    </location>
</feature>
<dbReference type="AlphaFoldDB" id="A0A3M0GCZ1"/>
<comment type="caution">
    <text evidence="3">The sequence shown here is derived from an EMBL/GenBank/DDBJ whole genome shotgun (WGS) entry which is preliminary data.</text>
</comment>
<evidence type="ECO:0000313" key="3">
    <source>
        <dbReference type="EMBL" id="RMB58999.1"/>
    </source>
</evidence>